<gene>
    <name evidence="1" type="ORF">KQI88_07660</name>
</gene>
<keyword evidence="2" id="KW-1185">Reference proteome</keyword>
<reference evidence="1 2" key="1">
    <citation type="submission" date="2021-06" db="EMBL/GenBank/DDBJ databases">
        <authorList>
            <person name="Sun Q."/>
            <person name="Li D."/>
        </authorList>
    </citation>
    <scope>NUCLEOTIDE SEQUENCE [LARGE SCALE GENOMIC DNA]</scope>
    <source>
        <strain evidence="1 2">MSJ-5</strain>
    </source>
</reference>
<accession>A0ABS6G1P2</accession>
<proteinExistence type="predicted"/>
<organism evidence="1 2">
    <name type="scientific">Alkaliphilus flagellatus</name>
    <dbReference type="NCBI Taxonomy" id="2841507"/>
    <lineage>
        <taxon>Bacteria</taxon>
        <taxon>Bacillati</taxon>
        <taxon>Bacillota</taxon>
        <taxon>Clostridia</taxon>
        <taxon>Peptostreptococcales</taxon>
        <taxon>Natronincolaceae</taxon>
        <taxon>Alkaliphilus</taxon>
    </lineage>
</organism>
<dbReference type="NCBIfam" id="NF046065">
    <property type="entry name" value="MtxRegRemB"/>
    <property type="match status" value="1"/>
</dbReference>
<evidence type="ECO:0000313" key="2">
    <source>
        <dbReference type="Proteomes" id="UP000779508"/>
    </source>
</evidence>
<sequence length="98" mass="11239">MFVHLGGDVVVCTKDIIAILDIESTLKSKHSKDFLNICEEEGFVNRVTDEEPRSFVVMERIEGKPYKGRAIRKVVVYYSPISALTLQKRAKFITHRKV</sequence>
<comment type="caution">
    <text evidence="1">The sequence shown here is derived from an EMBL/GenBank/DDBJ whole genome shotgun (WGS) entry which is preliminary data.</text>
</comment>
<dbReference type="InterPro" id="IPR007169">
    <property type="entry name" value="RemA-like"/>
</dbReference>
<dbReference type="Pfam" id="PF04025">
    <property type="entry name" value="RemA-like"/>
    <property type="match status" value="1"/>
</dbReference>
<dbReference type="RefSeq" id="WP_216415954.1">
    <property type="nucleotide sequence ID" value="NZ_JAHLQK010000003.1"/>
</dbReference>
<evidence type="ECO:0000313" key="1">
    <source>
        <dbReference type="EMBL" id="MBU5676289.1"/>
    </source>
</evidence>
<dbReference type="Proteomes" id="UP000779508">
    <property type="component" value="Unassembled WGS sequence"/>
</dbReference>
<name>A0ABS6G1P2_9FIRM</name>
<dbReference type="EMBL" id="JAHLQK010000003">
    <property type="protein sequence ID" value="MBU5676289.1"/>
    <property type="molecule type" value="Genomic_DNA"/>
</dbReference>
<protein>
    <submittedName>
        <fullName evidence="1">DUF370 domain-containing protein</fullName>
    </submittedName>
</protein>